<evidence type="ECO:0000259" key="6">
    <source>
        <dbReference type="PROSITE" id="PS50977"/>
    </source>
</evidence>
<evidence type="ECO:0000256" key="1">
    <source>
        <dbReference type="ARBA" id="ARBA00022491"/>
    </source>
</evidence>
<reference evidence="7 8" key="1">
    <citation type="submission" date="2018-06" db="EMBL/GenBank/DDBJ databases">
        <title>Genomic Encyclopedia of Type Strains, Phase III (KMG-III): the genomes of soil and plant-associated and newly described type strains.</title>
        <authorList>
            <person name="Whitman W."/>
        </authorList>
    </citation>
    <scope>NUCLEOTIDE SEQUENCE [LARGE SCALE GENOMIC DNA]</scope>
    <source>
        <strain evidence="7 8">CGMCC 4.7090</strain>
    </source>
</reference>
<dbReference type="Gene3D" id="1.10.357.10">
    <property type="entry name" value="Tetracycline Repressor, domain 2"/>
    <property type="match status" value="1"/>
</dbReference>
<proteinExistence type="predicted"/>
<dbReference type="RefSeq" id="WP_111654728.1">
    <property type="nucleotide sequence ID" value="NZ_JACHWI010000014.1"/>
</dbReference>
<name>A0A327YZ05_9ACTN</name>
<evidence type="ECO:0000256" key="5">
    <source>
        <dbReference type="PROSITE-ProRule" id="PRU00335"/>
    </source>
</evidence>
<dbReference type="PROSITE" id="PS01081">
    <property type="entry name" value="HTH_TETR_1"/>
    <property type="match status" value="1"/>
</dbReference>
<dbReference type="Proteomes" id="UP000249341">
    <property type="component" value="Unassembled WGS sequence"/>
</dbReference>
<dbReference type="PANTHER" id="PTHR30055:SF151">
    <property type="entry name" value="TRANSCRIPTIONAL REGULATORY PROTEIN"/>
    <property type="match status" value="1"/>
</dbReference>
<keyword evidence="2" id="KW-0805">Transcription regulation</keyword>
<gene>
    <name evidence="7" type="ORF">B0I29_12878</name>
</gene>
<keyword evidence="1" id="KW-0678">Repressor</keyword>
<feature type="DNA-binding region" description="H-T-H motif" evidence="5">
    <location>
        <begin position="25"/>
        <end position="44"/>
    </location>
</feature>
<evidence type="ECO:0000256" key="3">
    <source>
        <dbReference type="ARBA" id="ARBA00023125"/>
    </source>
</evidence>
<dbReference type="GO" id="GO:0000976">
    <property type="term" value="F:transcription cis-regulatory region binding"/>
    <property type="evidence" value="ECO:0007669"/>
    <property type="project" value="TreeGrafter"/>
</dbReference>
<evidence type="ECO:0000256" key="4">
    <source>
        <dbReference type="ARBA" id="ARBA00023163"/>
    </source>
</evidence>
<accession>A0A327YZ05</accession>
<dbReference type="Gene3D" id="1.10.10.60">
    <property type="entry name" value="Homeodomain-like"/>
    <property type="match status" value="1"/>
</dbReference>
<dbReference type="PRINTS" id="PR00455">
    <property type="entry name" value="HTHTETR"/>
</dbReference>
<dbReference type="InterPro" id="IPR009057">
    <property type="entry name" value="Homeodomain-like_sf"/>
</dbReference>
<protein>
    <submittedName>
        <fullName evidence="7">TetR family transcriptional regulator</fullName>
    </submittedName>
</protein>
<dbReference type="InterPro" id="IPR001647">
    <property type="entry name" value="HTH_TetR"/>
</dbReference>
<dbReference type="InterPro" id="IPR023772">
    <property type="entry name" value="DNA-bd_HTH_TetR-type_CS"/>
</dbReference>
<organism evidence="7 8">
    <name type="scientific">Actinoplanes lutulentus</name>
    <dbReference type="NCBI Taxonomy" id="1287878"/>
    <lineage>
        <taxon>Bacteria</taxon>
        <taxon>Bacillati</taxon>
        <taxon>Actinomycetota</taxon>
        <taxon>Actinomycetes</taxon>
        <taxon>Micromonosporales</taxon>
        <taxon>Micromonosporaceae</taxon>
        <taxon>Actinoplanes</taxon>
    </lineage>
</organism>
<dbReference type="InterPro" id="IPR036271">
    <property type="entry name" value="Tet_transcr_reg_TetR-rel_C_sf"/>
</dbReference>
<evidence type="ECO:0000313" key="8">
    <source>
        <dbReference type="Proteomes" id="UP000249341"/>
    </source>
</evidence>
<comment type="caution">
    <text evidence="7">The sequence shown here is derived from an EMBL/GenBank/DDBJ whole genome shotgun (WGS) entry which is preliminary data.</text>
</comment>
<evidence type="ECO:0000256" key="2">
    <source>
        <dbReference type="ARBA" id="ARBA00023015"/>
    </source>
</evidence>
<keyword evidence="4" id="KW-0804">Transcription</keyword>
<dbReference type="InterPro" id="IPR050109">
    <property type="entry name" value="HTH-type_TetR-like_transc_reg"/>
</dbReference>
<dbReference type="Pfam" id="PF02909">
    <property type="entry name" value="TetR_C_1"/>
    <property type="match status" value="1"/>
</dbReference>
<dbReference type="EMBL" id="QLMJ01000028">
    <property type="protein sequence ID" value="RAK26228.1"/>
    <property type="molecule type" value="Genomic_DNA"/>
</dbReference>
<dbReference type="GO" id="GO:0003700">
    <property type="term" value="F:DNA-binding transcription factor activity"/>
    <property type="evidence" value="ECO:0007669"/>
    <property type="project" value="TreeGrafter"/>
</dbReference>
<dbReference type="GO" id="GO:0045892">
    <property type="term" value="P:negative regulation of DNA-templated transcription"/>
    <property type="evidence" value="ECO:0007669"/>
    <property type="project" value="InterPro"/>
</dbReference>
<dbReference type="InterPro" id="IPR003012">
    <property type="entry name" value="Tet_transcr_reg_TetR"/>
</dbReference>
<dbReference type="GO" id="GO:0046677">
    <property type="term" value="P:response to antibiotic"/>
    <property type="evidence" value="ECO:0007669"/>
    <property type="project" value="InterPro"/>
</dbReference>
<keyword evidence="3 5" id="KW-0238">DNA-binding</keyword>
<sequence length="203" mass="22371">MQLNRADVVTGALTLLDAEGLDGLTMRKLGAHLGVQAGAVYWHFTNKQALLEAMADRIVESVGDEPFPPAPWDAQLSDMAQRLRRALLSRRDGARVVAGTYVIEPNTVRSGQQALRILTGAGIPADRAPWILFPLFHYVLGHTIEEQAQRAEGDWENRNAGLPDDELNHAMTAMISADPADRFTYGLELFLDGLRHRHQEGPA</sequence>
<dbReference type="AlphaFoldDB" id="A0A327YZ05"/>
<dbReference type="SUPFAM" id="SSF46689">
    <property type="entry name" value="Homeodomain-like"/>
    <property type="match status" value="1"/>
</dbReference>
<dbReference type="Pfam" id="PF00440">
    <property type="entry name" value="TetR_N"/>
    <property type="match status" value="1"/>
</dbReference>
<keyword evidence="8" id="KW-1185">Reference proteome</keyword>
<feature type="domain" description="HTH tetR-type" evidence="6">
    <location>
        <begin position="2"/>
        <end position="62"/>
    </location>
</feature>
<dbReference type="OrthoDB" id="3214072at2"/>
<dbReference type="InterPro" id="IPR004111">
    <property type="entry name" value="Repressor_TetR_C"/>
</dbReference>
<evidence type="ECO:0000313" key="7">
    <source>
        <dbReference type="EMBL" id="RAK26228.1"/>
    </source>
</evidence>
<dbReference type="PANTHER" id="PTHR30055">
    <property type="entry name" value="HTH-TYPE TRANSCRIPTIONAL REGULATOR RUTR"/>
    <property type="match status" value="1"/>
</dbReference>
<dbReference type="SUPFAM" id="SSF48498">
    <property type="entry name" value="Tetracyclin repressor-like, C-terminal domain"/>
    <property type="match status" value="1"/>
</dbReference>
<dbReference type="PROSITE" id="PS50977">
    <property type="entry name" value="HTH_TETR_2"/>
    <property type="match status" value="1"/>
</dbReference>
<dbReference type="PRINTS" id="PR00400">
    <property type="entry name" value="TETREPRESSOR"/>
</dbReference>